<evidence type="ECO:0000256" key="13">
    <source>
        <dbReference type="ARBA" id="ARBA00067407"/>
    </source>
</evidence>
<dbReference type="SMART" id="SM00382">
    <property type="entry name" value="AAA"/>
    <property type="match status" value="2"/>
</dbReference>
<reference evidence="19" key="2">
    <citation type="submission" date="2025-08" db="UniProtKB">
        <authorList>
            <consortium name="Ensembl"/>
        </authorList>
    </citation>
    <scope>IDENTIFICATION</scope>
</reference>
<comment type="function">
    <text evidence="12">Probable transporter, its substrate specificity is unknown.</text>
</comment>
<dbReference type="InterPro" id="IPR036640">
    <property type="entry name" value="ABC1_TM_sf"/>
</dbReference>
<dbReference type="PROSITE" id="PS50929">
    <property type="entry name" value="ABC_TM1F"/>
    <property type="match status" value="2"/>
</dbReference>
<feature type="transmembrane region" description="Helical" evidence="16">
    <location>
        <begin position="196"/>
        <end position="222"/>
    </location>
</feature>
<dbReference type="InterPro" id="IPR011527">
    <property type="entry name" value="ABC1_TM_dom"/>
</dbReference>
<evidence type="ECO:0000259" key="17">
    <source>
        <dbReference type="PROSITE" id="PS50893"/>
    </source>
</evidence>
<dbReference type="GO" id="GO:1904192">
    <property type="term" value="P:regulation of cholangiocyte apoptotic process"/>
    <property type="evidence" value="ECO:0007669"/>
    <property type="project" value="Ensembl"/>
</dbReference>
<evidence type="ECO:0000256" key="12">
    <source>
        <dbReference type="ARBA" id="ARBA00055586"/>
    </source>
</evidence>
<feature type="transmembrane region" description="Helical" evidence="16">
    <location>
        <begin position="307"/>
        <end position="328"/>
    </location>
</feature>
<dbReference type="InterPro" id="IPR003593">
    <property type="entry name" value="AAA+_ATPase"/>
</dbReference>
<proteinExistence type="inferred from homology"/>
<evidence type="ECO:0000256" key="4">
    <source>
        <dbReference type="ARBA" id="ARBA00022692"/>
    </source>
</evidence>
<evidence type="ECO:0000256" key="10">
    <source>
        <dbReference type="ARBA" id="ARBA00023136"/>
    </source>
</evidence>
<dbReference type="OrthoDB" id="6500128at2759"/>
<dbReference type="GO" id="GO:0140359">
    <property type="term" value="F:ABC-type transporter activity"/>
    <property type="evidence" value="ECO:0000318"/>
    <property type="project" value="GO_Central"/>
</dbReference>
<keyword evidence="11" id="KW-0325">Glycoprotein</keyword>
<evidence type="ECO:0000256" key="1">
    <source>
        <dbReference type="ARBA" id="ARBA00004477"/>
    </source>
</evidence>
<organism evidence="19 20">
    <name type="scientific">Lepisosteus oculatus</name>
    <name type="common">Spotted gar</name>
    <dbReference type="NCBI Taxonomy" id="7918"/>
    <lineage>
        <taxon>Eukaryota</taxon>
        <taxon>Metazoa</taxon>
        <taxon>Chordata</taxon>
        <taxon>Craniata</taxon>
        <taxon>Vertebrata</taxon>
        <taxon>Euteleostomi</taxon>
        <taxon>Actinopterygii</taxon>
        <taxon>Neopterygii</taxon>
        <taxon>Holostei</taxon>
        <taxon>Semionotiformes</taxon>
        <taxon>Lepisosteidae</taxon>
        <taxon>Lepisosteus</taxon>
    </lineage>
</organism>
<dbReference type="FunFam" id="3.40.50.300:FF:001128">
    <property type="entry name" value="ATP-binding cassette sub-family C member 12"/>
    <property type="match status" value="1"/>
</dbReference>
<dbReference type="PROSITE" id="PS00211">
    <property type="entry name" value="ABC_TRANSPORTER_1"/>
    <property type="match status" value="2"/>
</dbReference>
<dbReference type="STRING" id="7918.ENSLOCP00000006376"/>
<dbReference type="Pfam" id="PF00664">
    <property type="entry name" value="ABC_membrane"/>
    <property type="match status" value="2"/>
</dbReference>
<dbReference type="eggNOG" id="KOG0054">
    <property type="taxonomic scope" value="Eukaryota"/>
</dbReference>
<keyword evidence="8" id="KW-0067">ATP-binding</keyword>
<evidence type="ECO:0000256" key="5">
    <source>
        <dbReference type="ARBA" id="ARBA00022737"/>
    </source>
</evidence>
<feature type="region of interest" description="Disordered" evidence="15">
    <location>
        <begin position="768"/>
        <end position="797"/>
    </location>
</feature>
<dbReference type="FunFam" id="1.20.1560.10:FF:000015">
    <property type="entry name" value="multidrug resistance-associated protein 5 isoform X1"/>
    <property type="match status" value="1"/>
</dbReference>
<keyword evidence="5" id="KW-0677">Repeat</keyword>
<dbReference type="InterPro" id="IPR027417">
    <property type="entry name" value="P-loop_NTPase"/>
</dbReference>
<dbReference type="Gene3D" id="3.40.50.300">
    <property type="entry name" value="P-loop containing nucleotide triphosphate hydrolases"/>
    <property type="match status" value="2"/>
</dbReference>
<name>W5MDB7_LEPOC</name>
<dbReference type="GO" id="GO:0005789">
    <property type="term" value="C:endoplasmic reticulum membrane"/>
    <property type="evidence" value="ECO:0007669"/>
    <property type="project" value="UniProtKB-SubCell"/>
</dbReference>
<reference evidence="20" key="1">
    <citation type="submission" date="2011-12" db="EMBL/GenBank/DDBJ databases">
        <title>The Draft Genome of Lepisosteus oculatus.</title>
        <authorList>
            <consortium name="The Broad Institute Genome Assembly &amp; Analysis Group"/>
            <consortium name="Computational R&amp;D Group"/>
            <consortium name="and Sequencing Platform"/>
            <person name="Di Palma F."/>
            <person name="Alfoldi J."/>
            <person name="Johnson J."/>
            <person name="Berlin A."/>
            <person name="Gnerre S."/>
            <person name="Jaffe D."/>
            <person name="MacCallum I."/>
            <person name="Young S."/>
            <person name="Walker B.J."/>
            <person name="Lander E.S."/>
            <person name="Lindblad-Toh K."/>
        </authorList>
    </citation>
    <scope>NUCLEOTIDE SEQUENCE [LARGE SCALE GENOMIC DNA]</scope>
</reference>
<feature type="domain" description="ABC transporter" evidence="17">
    <location>
        <begin position="1200"/>
        <end position="1434"/>
    </location>
</feature>
<feature type="transmembrane region" description="Helical" evidence="16">
    <location>
        <begin position="1007"/>
        <end position="1040"/>
    </location>
</feature>
<dbReference type="Proteomes" id="UP000018468">
    <property type="component" value="Linkage group LG23"/>
</dbReference>
<dbReference type="PANTHER" id="PTHR24223:SF10">
    <property type="entry name" value="ATP-BINDING CASSETTE SUB-FAMILY C MEMBER 12"/>
    <property type="match status" value="1"/>
</dbReference>
<dbReference type="SUPFAM" id="SSF90123">
    <property type="entry name" value="ABC transporter transmembrane region"/>
    <property type="match status" value="2"/>
</dbReference>
<dbReference type="GeneTree" id="ENSGT00940000159578"/>
<dbReference type="KEGG" id="loc:102698582"/>
<comment type="subcellular location">
    <subcellularLocation>
        <location evidence="1">Endoplasmic reticulum membrane</location>
        <topology evidence="1">Multi-pass membrane protein</topology>
    </subcellularLocation>
</comment>
<evidence type="ECO:0000256" key="14">
    <source>
        <dbReference type="ARBA" id="ARBA00082790"/>
    </source>
</evidence>
<evidence type="ECO:0000256" key="8">
    <source>
        <dbReference type="ARBA" id="ARBA00022840"/>
    </source>
</evidence>
<keyword evidence="6" id="KW-0547">Nucleotide-binding</keyword>
<dbReference type="Ensembl" id="ENSLOCT00000006384.1">
    <property type="protein sequence ID" value="ENSLOCP00000006376.1"/>
    <property type="gene ID" value="ENSLOCG00000005287.1"/>
</dbReference>
<dbReference type="InterPro" id="IPR050173">
    <property type="entry name" value="ABC_transporter_C-like"/>
</dbReference>
<dbReference type="CDD" id="cd03244">
    <property type="entry name" value="ABCC_MRP_domain2"/>
    <property type="match status" value="1"/>
</dbReference>
<dbReference type="PANTHER" id="PTHR24223">
    <property type="entry name" value="ATP-BINDING CASSETTE SUB-FAMILY C"/>
    <property type="match status" value="1"/>
</dbReference>
<accession>W5MDB7</accession>
<evidence type="ECO:0000256" key="9">
    <source>
        <dbReference type="ARBA" id="ARBA00022989"/>
    </source>
</evidence>
<dbReference type="EMBL" id="AHAT01034967">
    <property type="status" value="NOT_ANNOTATED_CDS"/>
    <property type="molecule type" value="Genomic_DNA"/>
</dbReference>
<dbReference type="FunFam" id="3.40.50.300:FF:000074">
    <property type="entry name" value="Multidrug resistance-associated protein 5 isoform 1"/>
    <property type="match status" value="1"/>
</dbReference>
<dbReference type="GO" id="GO:0055085">
    <property type="term" value="P:transmembrane transport"/>
    <property type="evidence" value="ECO:0000318"/>
    <property type="project" value="GO_Central"/>
</dbReference>
<dbReference type="OMA" id="CPQDWPS"/>
<dbReference type="FunCoup" id="W5MDB7">
    <property type="interactions" value="76"/>
</dbReference>
<reference evidence="19" key="3">
    <citation type="submission" date="2025-09" db="UniProtKB">
        <authorList>
            <consortium name="Ensembl"/>
        </authorList>
    </citation>
    <scope>IDENTIFICATION</scope>
</reference>
<feature type="transmembrane region" description="Helical" evidence="16">
    <location>
        <begin position="234"/>
        <end position="259"/>
    </location>
</feature>
<evidence type="ECO:0000256" key="16">
    <source>
        <dbReference type="SAM" id="Phobius"/>
    </source>
</evidence>
<dbReference type="InParanoid" id="W5MDB7"/>
<dbReference type="GO" id="GO:0005524">
    <property type="term" value="F:ATP binding"/>
    <property type="evidence" value="ECO:0007669"/>
    <property type="project" value="UniProtKB-KW"/>
</dbReference>
<dbReference type="CDD" id="cd18592">
    <property type="entry name" value="ABC_6TM_MRP5_8_9_D1"/>
    <property type="match status" value="1"/>
</dbReference>
<evidence type="ECO:0000256" key="11">
    <source>
        <dbReference type="ARBA" id="ARBA00023180"/>
    </source>
</evidence>
<feature type="transmembrane region" description="Helical" evidence="16">
    <location>
        <begin position="856"/>
        <end position="880"/>
    </location>
</feature>
<dbReference type="InterPro" id="IPR003439">
    <property type="entry name" value="ABC_transporter-like_ATP-bd"/>
</dbReference>
<sequence length="1441" mass="161486">MLETDISLDLLSNTTRKSDGEVFFCFCYAQAQVKMYSQNISNAIDKSSTHSDVRGISFKMKPDSKPWHMETNGSVTSTPHLLPSLDYEEYEQTPKAHKYHSALQTLIPFRSQSMSSHPIDDAGFFSFTTFSWLTSLLWKVFRNKVDVENVSSLSAYDCTDVNAKRFWRLWNEEVGRVGIEKASLERVAFRFQRTRMLVAFLSSLVFVTAAFLGPSVLVYSILQYIESSESNVLYGVGLCAALFTSEFCKAFFVSLTWAINIRTGIRLKNAFSAVAFEKIISLRTLNDISVGEVINVLSNDGYRIFDAIIFCTFILCIPVLLIICIVYACYVLGYTALFGVLVYMVFIPIQFAMARMINVVRRRAITITDTRVRTMNEVLTCIKLIKMYAWENSFEKHISDVRREERSVLEKAGYIQSVNSSVTIIIPTLSTIVTFVAHTALGLNLTSSSAFTVTAIFNSMRFTLGLLPFSVKALAEAKVSLARLKKILLLENPEQYVTQSQGSPNALVIEKATLSWGRPTESNESTRAAANGLRGKENEPEASESEQDTNLPGKAKNRPTLKNITLTLQKGKLLGICGNVGSGKSSLISCILGQMHLYHGSVAVDGTFAYVSQQAWIFHGSVRDNILMEEKFDKKRYDNVLSACCLKPDLAILPYGDMTEIGERGINLSGGQKQRVSLARAVYSNRNVFLLDDPLSAVDAHVGKHIFEECIKKELRGKSVILVTHQLQYLEFCDEVLLLENGEVKEMGTHKSLMDAQSKYSQLIKNFQQSDDSNDVDREEPAPISQEEDSGHVAKGIENPAFDMSDEKMEPDEHNNDISTHTENEMKDQLVKGEVKQEGSVTWKAYHHYAKSSGGYIVTFCVLLLFILIVGVTTFSSWWLSFWLEQGSGLQNNSSSANHSDKINSTRDVGNITENPDLHFYQLVYGMTIVAMVVLSVIKGSSFTKTTLRASSNLHDKMFRRIIHSPMSFFDTTPTGRMINRFSKDLDEIDVGLPFNTENFIQFTLQVLFTIVTISAVFPALLIAVVILIIIFVVILSIFMRSIRGLKRMENISRSPWFSHTTSTIQGLSTIHAYQKEEHYITKFKVLSDTNSSHFMLFNCGSRWLSFRLDFLTTTVTLLVALFVVLSPPSISPALKGLALSYTIQLTGMLQFCVRLGTELEAKFTSVERMLEYILGTVSEAPRKIKNANIPEGWPQNGAITFNDYCMKYRENTPVVLDGLKLKIKPMEKVGIVGRTGSGKSSLVVALFRLVEPASGTILIDDVDINTIGLEDLRSKLAVIPQDPVLFTGTVRYNLDPFNNYTDRDIWKALENTYMKDSISKLPKKLESVVVENGENFSVGERQLLCMARALLRNSKIILLDEATASIDSETDALIQHTIREAFQDCTMLTIAHRINTVLECDKILVMENGKAVEFDRPDILLQRPDSLFASLLSAANRVET</sequence>
<evidence type="ECO:0000259" key="18">
    <source>
        <dbReference type="PROSITE" id="PS50929"/>
    </source>
</evidence>
<dbReference type="GO" id="GO:0016020">
    <property type="term" value="C:membrane"/>
    <property type="evidence" value="ECO:0000318"/>
    <property type="project" value="GO_Central"/>
</dbReference>
<feature type="domain" description="ABC transmembrane type-1" evidence="18">
    <location>
        <begin position="862"/>
        <end position="1162"/>
    </location>
</feature>
<feature type="domain" description="ABC transporter" evidence="17">
    <location>
        <begin position="546"/>
        <end position="766"/>
    </location>
</feature>
<keyword evidence="7" id="KW-0256">Endoplasmic reticulum</keyword>
<dbReference type="Pfam" id="PF00005">
    <property type="entry name" value="ABC_tran"/>
    <property type="match status" value="2"/>
</dbReference>
<feature type="domain" description="ABC transmembrane type-1" evidence="18">
    <location>
        <begin position="197"/>
        <end position="476"/>
    </location>
</feature>
<dbReference type="SUPFAM" id="SSF52540">
    <property type="entry name" value="P-loop containing nucleoside triphosphate hydrolases"/>
    <property type="match status" value="2"/>
</dbReference>
<evidence type="ECO:0000256" key="7">
    <source>
        <dbReference type="ARBA" id="ARBA00022824"/>
    </source>
</evidence>
<keyword evidence="3" id="KW-0813">Transport</keyword>
<feature type="region of interest" description="Disordered" evidence="15">
    <location>
        <begin position="518"/>
        <end position="558"/>
    </location>
</feature>
<keyword evidence="9 16" id="KW-1133">Transmembrane helix</keyword>
<feature type="transmembrane region" description="Helical" evidence="16">
    <location>
        <begin position="920"/>
        <end position="938"/>
    </location>
</feature>
<keyword evidence="4 16" id="KW-0812">Transmembrane</keyword>
<evidence type="ECO:0000313" key="20">
    <source>
        <dbReference type="Proteomes" id="UP000018468"/>
    </source>
</evidence>
<dbReference type="Bgee" id="ENSLOCG00000005287">
    <property type="expression patterns" value="Expressed in intestine and 3 other cell types or tissues"/>
</dbReference>
<evidence type="ECO:0000256" key="15">
    <source>
        <dbReference type="SAM" id="MobiDB-lite"/>
    </source>
</evidence>
<evidence type="ECO:0000256" key="6">
    <source>
        <dbReference type="ARBA" id="ARBA00022741"/>
    </source>
</evidence>
<feature type="transmembrane region" description="Helical" evidence="16">
    <location>
        <begin position="334"/>
        <end position="353"/>
    </location>
</feature>
<protein>
    <recommendedName>
        <fullName evidence="13">ATP-binding cassette sub-family C member 12</fullName>
    </recommendedName>
    <alternativeName>
        <fullName evidence="14">Multidrug resistance-associated protein 9</fullName>
    </alternativeName>
</protein>
<dbReference type="FunFam" id="1.20.1560.10:FF:000012">
    <property type="entry name" value="ATP binding cassette subfamily C member 5"/>
    <property type="match status" value="1"/>
</dbReference>
<dbReference type="InterPro" id="IPR017871">
    <property type="entry name" value="ABC_transporter-like_CS"/>
</dbReference>
<keyword evidence="20" id="KW-1185">Reference proteome</keyword>
<comment type="similarity">
    <text evidence="2">Belongs to the ABC transporter superfamily. ABCC family. Conjugate transporter (TC 3.A.1.208) subfamily.</text>
</comment>
<keyword evidence="10 16" id="KW-0472">Membrane</keyword>
<evidence type="ECO:0000256" key="2">
    <source>
        <dbReference type="ARBA" id="ARBA00009726"/>
    </source>
</evidence>
<dbReference type="GO" id="GO:0016887">
    <property type="term" value="F:ATP hydrolysis activity"/>
    <property type="evidence" value="ECO:0007669"/>
    <property type="project" value="InterPro"/>
</dbReference>
<dbReference type="CTD" id="94160"/>
<evidence type="ECO:0000256" key="3">
    <source>
        <dbReference type="ARBA" id="ARBA00022448"/>
    </source>
</evidence>
<dbReference type="CDD" id="cd03250">
    <property type="entry name" value="ABCC_MRP_domain1"/>
    <property type="match status" value="1"/>
</dbReference>
<dbReference type="CDD" id="cd18599">
    <property type="entry name" value="ABC_6TM_MRP5_8_9_D2"/>
    <property type="match status" value="1"/>
</dbReference>
<feature type="transmembrane region" description="Helical" evidence="16">
    <location>
        <begin position="1105"/>
        <end position="1126"/>
    </location>
</feature>
<dbReference type="Gene3D" id="1.20.1560.10">
    <property type="entry name" value="ABC transporter type 1, transmembrane domain"/>
    <property type="match status" value="2"/>
</dbReference>
<evidence type="ECO:0000313" key="19">
    <source>
        <dbReference type="Ensembl" id="ENSLOCP00000006376.1"/>
    </source>
</evidence>
<dbReference type="PROSITE" id="PS50893">
    <property type="entry name" value="ABC_TRANSPORTER_2"/>
    <property type="match status" value="2"/>
</dbReference>
<dbReference type="EMBL" id="AHAT01034966">
    <property type="status" value="NOT_ANNOTATED_CDS"/>
    <property type="molecule type" value="Genomic_DNA"/>
</dbReference>
<dbReference type="GeneID" id="102698582"/>